<dbReference type="AlphaFoldDB" id="A0A645FKV4"/>
<gene>
    <name evidence="1" type="ORF">SDC9_161518</name>
</gene>
<evidence type="ECO:0000313" key="1">
    <source>
        <dbReference type="EMBL" id="MPN14192.1"/>
    </source>
</evidence>
<dbReference type="EMBL" id="VSSQ01060789">
    <property type="protein sequence ID" value="MPN14192.1"/>
    <property type="molecule type" value="Genomic_DNA"/>
</dbReference>
<organism evidence="1">
    <name type="scientific">bioreactor metagenome</name>
    <dbReference type="NCBI Taxonomy" id="1076179"/>
    <lineage>
        <taxon>unclassified sequences</taxon>
        <taxon>metagenomes</taxon>
        <taxon>ecological metagenomes</taxon>
    </lineage>
</organism>
<reference evidence="1" key="1">
    <citation type="submission" date="2019-08" db="EMBL/GenBank/DDBJ databases">
        <authorList>
            <person name="Kucharzyk K."/>
            <person name="Murdoch R.W."/>
            <person name="Higgins S."/>
            <person name="Loffler F."/>
        </authorList>
    </citation>
    <scope>NUCLEOTIDE SEQUENCE</scope>
</reference>
<protein>
    <submittedName>
        <fullName evidence="1">Uncharacterized protein</fullName>
    </submittedName>
</protein>
<sequence length="258" mass="29329">MFPARRTLGKSLKDLQIQHRFRPRKKGNGLLHVRHVQRDRIRKGLGEFLDGTHQRALEGGAPVLLQRLFSHNHREEFTLGHLHCGKLIYLFCVVKPVACPVPLDRQIEAIPHEIQITINGFGADFELARQPRRVGERISLKRLMDQEHASQRGAAPRQLGPRHGLVFDSFGRHFGGESPPLERLAQKRRCSGKLLEKLGQQLVVGLVLLQSCNQRLHRFDGVQIDHRPPQLAHGLNLVFREELLFFAGAALRDIQSGE</sequence>
<name>A0A645FKV4_9ZZZZ</name>
<proteinExistence type="predicted"/>
<comment type="caution">
    <text evidence="1">The sequence shown here is derived from an EMBL/GenBank/DDBJ whole genome shotgun (WGS) entry which is preliminary data.</text>
</comment>
<accession>A0A645FKV4</accession>